<comment type="subcellular location">
    <subcellularLocation>
        <location evidence="1">Membrane</location>
        <topology evidence="1">Multi-pass membrane protein</topology>
    </subcellularLocation>
</comment>
<feature type="transmembrane region" description="Helical" evidence="5">
    <location>
        <begin position="29"/>
        <end position="51"/>
    </location>
</feature>
<dbReference type="Pfam" id="PF01040">
    <property type="entry name" value="UbiA"/>
    <property type="match status" value="1"/>
</dbReference>
<evidence type="ECO:0000256" key="1">
    <source>
        <dbReference type="ARBA" id="ARBA00004141"/>
    </source>
</evidence>
<feature type="transmembrane region" description="Helical" evidence="5">
    <location>
        <begin position="192"/>
        <end position="210"/>
    </location>
</feature>
<dbReference type="AlphaFoldDB" id="A0A3B0YVR4"/>
<keyword evidence="2 5" id="KW-0812">Transmembrane</keyword>
<accession>A0A3B0YVR4</accession>
<feature type="transmembrane region" description="Helical" evidence="5">
    <location>
        <begin position="161"/>
        <end position="180"/>
    </location>
</feature>
<feature type="transmembrane region" description="Helical" evidence="5">
    <location>
        <begin position="57"/>
        <end position="81"/>
    </location>
</feature>
<feature type="transmembrane region" description="Helical" evidence="5">
    <location>
        <begin position="299"/>
        <end position="318"/>
    </location>
</feature>
<dbReference type="EMBL" id="UOFL01000205">
    <property type="protein sequence ID" value="VAW80800.1"/>
    <property type="molecule type" value="Genomic_DNA"/>
</dbReference>
<keyword evidence="4 5" id="KW-0472">Membrane</keyword>
<dbReference type="Gene3D" id="1.10.357.140">
    <property type="entry name" value="UbiA prenyltransferase"/>
    <property type="match status" value="1"/>
</dbReference>
<organism evidence="6">
    <name type="scientific">hydrothermal vent metagenome</name>
    <dbReference type="NCBI Taxonomy" id="652676"/>
    <lineage>
        <taxon>unclassified sequences</taxon>
        <taxon>metagenomes</taxon>
        <taxon>ecological metagenomes</taxon>
    </lineage>
</organism>
<gene>
    <name evidence="6" type="ORF">MNBD_GAMMA12-2390</name>
</gene>
<dbReference type="InterPro" id="IPR000537">
    <property type="entry name" value="UbiA_prenyltransferase"/>
</dbReference>
<feature type="transmembrane region" description="Helical" evidence="5">
    <location>
        <begin position="102"/>
        <end position="125"/>
    </location>
</feature>
<evidence type="ECO:0000256" key="2">
    <source>
        <dbReference type="ARBA" id="ARBA00022692"/>
    </source>
</evidence>
<name>A0A3B0YVR4_9ZZZZ</name>
<protein>
    <submittedName>
        <fullName evidence="6">Uncharacterized protein</fullName>
    </submittedName>
</protein>
<feature type="transmembrane region" description="Helical" evidence="5">
    <location>
        <begin position="230"/>
        <end position="253"/>
    </location>
</feature>
<evidence type="ECO:0000256" key="5">
    <source>
        <dbReference type="SAM" id="Phobius"/>
    </source>
</evidence>
<keyword evidence="3 5" id="KW-1133">Transmembrane helix</keyword>
<evidence type="ECO:0000313" key="6">
    <source>
        <dbReference type="EMBL" id="VAW80800.1"/>
    </source>
</evidence>
<evidence type="ECO:0000256" key="4">
    <source>
        <dbReference type="ARBA" id="ARBA00023136"/>
    </source>
</evidence>
<sequence>MVLDSVNYNLADNDKSIFKRLWIYQSERFPVFAHGFLILAFSFSAVCYSALLRQQAYFPSISILLAAFASALIFFLLLRIADEFKDAEEDARYRPYRAVPRGLVSFRELAFLAVCVLSIQAVLAISWNTGLLWLLALVWLYLFAMSNEFGVKRWLKAHPFVYMWSHMLIMPLIDLYATSWDWMIVSGFPPKGLFWFLLLSFFNGMVIEVGRKIRAPESEEEGVETYSVLWGINTSVAIWLINLSLTAISAWMAAINVGFAWPVSILLIILISIAMVLGFKFMRSPSPALSKGIENFSGIWTILMYLSLGLLPMAWIVLRGL</sequence>
<feature type="transmembrane region" description="Helical" evidence="5">
    <location>
        <begin position="259"/>
        <end position="279"/>
    </location>
</feature>
<evidence type="ECO:0000256" key="3">
    <source>
        <dbReference type="ARBA" id="ARBA00022989"/>
    </source>
</evidence>
<dbReference type="InterPro" id="IPR044878">
    <property type="entry name" value="UbiA_sf"/>
</dbReference>
<dbReference type="GO" id="GO:0016765">
    <property type="term" value="F:transferase activity, transferring alkyl or aryl (other than methyl) groups"/>
    <property type="evidence" value="ECO:0007669"/>
    <property type="project" value="InterPro"/>
</dbReference>
<dbReference type="GO" id="GO:0016020">
    <property type="term" value="C:membrane"/>
    <property type="evidence" value="ECO:0007669"/>
    <property type="project" value="UniProtKB-SubCell"/>
</dbReference>
<proteinExistence type="predicted"/>
<feature type="transmembrane region" description="Helical" evidence="5">
    <location>
        <begin position="131"/>
        <end position="149"/>
    </location>
</feature>
<reference evidence="6" key="1">
    <citation type="submission" date="2018-06" db="EMBL/GenBank/DDBJ databases">
        <authorList>
            <person name="Zhirakovskaya E."/>
        </authorList>
    </citation>
    <scope>NUCLEOTIDE SEQUENCE</scope>
</reference>